<comment type="caution">
    <text evidence="1">The sequence shown here is derived from an EMBL/GenBank/DDBJ whole genome shotgun (WGS) entry which is preliminary data.</text>
</comment>
<dbReference type="Proteomes" id="UP001303889">
    <property type="component" value="Unassembled WGS sequence"/>
</dbReference>
<reference evidence="1" key="2">
    <citation type="submission" date="2023-05" db="EMBL/GenBank/DDBJ databases">
        <authorList>
            <consortium name="Lawrence Berkeley National Laboratory"/>
            <person name="Steindorff A."/>
            <person name="Hensen N."/>
            <person name="Bonometti L."/>
            <person name="Westerberg I."/>
            <person name="Brannstrom I.O."/>
            <person name="Guillou S."/>
            <person name="Cros-Aarteil S."/>
            <person name="Calhoun S."/>
            <person name="Haridas S."/>
            <person name="Kuo A."/>
            <person name="Mondo S."/>
            <person name="Pangilinan J."/>
            <person name="Riley R."/>
            <person name="Labutti K."/>
            <person name="Andreopoulos B."/>
            <person name="Lipzen A."/>
            <person name="Chen C."/>
            <person name="Yanf M."/>
            <person name="Daum C."/>
            <person name="Ng V."/>
            <person name="Clum A."/>
            <person name="Ohm R."/>
            <person name="Martin F."/>
            <person name="Silar P."/>
            <person name="Natvig D."/>
            <person name="Lalanne C."/>
            <person name="Gautier V."/>
            <person name="Ament-Velasquez S.L."/>
            <person name="Kruys A."/>
            <person name="Hutchinson M.I."/>
            <person name="Powell A.J."/>
            <person name="Barry K."/>
            <person name="Miller A.N."/>
            <person name="Grigoriev I.V."/>
            <person name="Debuchy R."/>
            <person name="Gladieux P."/>
            <person name="Thoren M.H."/>
            <person name="Johannesson H."/>
        </authorList>
    </citation>
    <scope>NUCLEOTIDE SEQUENCE</scope>
    <source>
        <strain evidence="1">CBS 103.79</strain>
    </source>
</reference>
<dbReference type="AlphaFoldDB" id="A0AAN6RPK9"/>
<evidence type="ECO:0000313" key="1">
    <source>
        <dbReference type="EMBL" id="KAK3897501.1"/>
    </source>
</evidence>
<name>A0AAN6RPK9_9PEZI</name>
<dbReference type="GO" id="GO:0003676">
    <property type="term" value="F:nucleic acid binding"/>
    <property type="evidence" value="ECO:0007669"/>
    <property type="project" value="InterPro"/>
</dbReference>
<sequence>MKEQYPDVWHLKKNKVDVDRFVHCLEECWEGIEQAEIDRLIDSMPRRLAAVKAARGWYTKY</sequence>
<dbReference type="InterPro" id="IPR036397">
    <property type="entry name" value="RNaseH_sf"/>
</dbReference>
<gene>
    <name evidence="1" type="ORF">C8A05DRAFT_19754</name>
</gene>
<accession>A0AAN6RPK9</accession>
<keyword evidence="2" id="KW-1185">Reference proteome</keyword>
<dbReference type="EMBL" id="MU856148">
    <property type="protein sequence ID" value="KAK3897501.1"/>
    <property type="molecule type" value="Genomic_DNA"/>
</dbReference>
<dbReference type="Gene3D" id="3.30.420.10">
    <property type="entry name" value="Ribonuclease H-like superfamily/Ribonuclease H"/>
    <property type="match status" value="1"/>
</dbReference>
<evidence type="ECO:0000313" key="2">
    <source>
        <dbReference type="Proteomes" id="UP001303889"/>
    </source>
</evidence>
<reference evidence="1" key="1">
    <citation type="journal article" date="2023" name="Mol. Phylogenet. Evol.">
        <title>Genome-scale phylogeny and comparative genomics of the fungal order Sordariales.</title>
        <authorList>
            <person name="Hensen N."/>
            <person name="Bonometti L."/>
            <person name="Westerberg I."/>
            <person name="Brannstrom I.O."/>
            <person name="Guillou S."/>
            <person name="Cros-Aarteil S."/>
            <person name="Calhoun S."/>
            <person name="Haridas S."/>
            <person name="Kuo A."/>
            <person name="Mondo S."/>
            <person name="Pangilinan J."/>
            <person name="Riley R."/>
            <person name="LaButti K."/>
            <person name="Andreopoulos B."/>
            <person name="Lipzen A."/>
            <person name="Chen C."/>
            <person name="Yan M."/>
            <person name="Daum C."/>
            <person name="Ng V."/>
            <person name="Clum A."/>
            <person name="Steindorff A."/>
            <person name="Ohm R.A."/>
            <person name="Martin F."/>
            <person name="Silar P."/>
            <person name="Natvig D.O."/>
            <person name="Lalanne C."/>
            <person name="Gautier V."/>
            <person name="Ament-Velasquez S.L."/>
            <person name="Kruys A."/>
            <person name="Hutchinson M.I."/>
            <person name="Powell A.J."/>
            <person name="Barry K."/>
            <person name="Miller A.N."/>
            <person name="Grigoriev I.V."/>
            <person name="Debuchy R."/>
            <person name="Gladieux P."/>
            <person name="Hiltunen Thoren M."/>
            <person name="Johannesson H."/>
        </authorList>
    </citation>
    <scope>NUCLEOTIDE SEQUENCE</scope>
    <source>
        <strain evidence="1">CBS 103.79</strain>
    </source>
</reference>
<organism evidence="1 2">
    <name type="scientific">Staphylotrichum tortipilum</name>
    <dbReference type="NCBI Taxonomy" id="2831512"/>
    <lineage>
        <taxon>Eukaryota</taxon>
        <taxon>Fungi</taxon>
        <taxon>Dikarya</taxon>
        <taxon>Ascomycota</taxon>
        <taxon>Pezizomycotina</taxon>
        <taxon>Sordariomycetes</taxon>
        <taxon>Sordariomycetidae</taxon>
        <taxon>Sordariales</taxon>
        <taxon>Chaetomiaceae</taxon>
        <taxon>Staphylotrichum</taxon>
    </lineage>
</organism>
<protein>
    <submittedName>
        <fullName evidence="1">Cfc5a8f4-dac1-4dd6-82b6-ad4bda0bf72b</fullName>
    </submittedName>
</protein>
<proteinExistence type="predicted"/>